<gene>
    <name evidence="1" type="ORF">BDN72DRAFT_847268</name>
</gene>
<evidence type="ECO:0000313" key="1">
    <source>
        <dbReference type="EMBL" id="TFK63804.1"/>
    </source>
</evidence>
<accession>A0ACD3ADX2</accession>
<keyword evidence="2" id="KW-1185">Reference proteome</keyword>
<proteinExistence type="predicted"/>
<dbReference type="EMBL" id="ML208504">
    <property type="protein sequence ID" value="TFK63804.1"/>
    <property type="molecule type" value="Genomic_DNA"/>
</dbReference>
<reference evidence="1 2" key="1">
    <citation type="journal article" date="2019" name="Nat. Ecol. Evol.">
        <title>Megaphylogeny resolves global patterns of mushroom evolution.</title>
        <authorList>
            <person name="Varga T."/>
            <person name="Krizsan K."/>
            <person name="Foldi C."/>
            <person name="Dima B."/>
            <person name="Sanchez-Garcia M."/>
            <person name="Sanchez-Ramirez S."/>
            <person name="Szollosi G.J."/>
            <person name="Szarkandi J.G."/>
            <person name="Papp V."/>
            <person name="Albert L."/>
            <person name="Andreopoulos W."/>
            <person name="Angelini C."/>
            <person name="Antonin V."/>
            <person name="Barry K.W."/>
            <person name="Bougher N.L."/>
            <person name="Buchanan P."/>
            <person name="Buyck B."/>
            <person name="Bense V."/>
            <person name="Catcheside P."/>
            <person name="Chovatia M."/>
            <person name="Cooper J."/>
            <person name="Damon W."/>
            <person name="Desjardin D."/>
            <person name="Finy P."/>
            <person name="Geml J."/>
            <person name="Haridas S."/>
            <person name="Hughes K."/>
            <person name="Justo A."/>
            <person name="Karasinski D."/>
            <person name="Kautmanova I."/>
            <person name="Kiss B."/>
            <person name="Kocsube S."/>
            <person name="Kotiranta H."/>
            <person name="LaButti K.M."/>
            <person name="Lechner B.E."/>
            <person name="Liimatainen K."/>
            <person name="Lipzen A."/>
            <person name="Lukacs Z."/>
            <person name="Mihaltcheva S."/>
            <person name="Morgado L.N."/>
            <person name="Niskanen T."/>
            <person name="Noordeloos M.E."/>
            <person name="Ohm R.A."/>
            <person name="Ortiz-Santana B."/>
            <person name="Ovrebo C."/>
            <person name="Racz N."/>
            <person name="Riley R."/>
            <person name="Savchenko A."/>
            <person name="Shiryaev A."/>
            <person name="Soop K."/>
            <person name="Spirin V."/>
            <person name="Szebenyi C."/>
            <person name="Tomsovsky M."/>
            <person name="Tulloss R.E."/>
            <person name="Uehling J."/>
            <person name="Grigoriev I.V."/>
            <person name="Vagvolgyi C."/>
            <person name="Papp T."/>
            <person name="Martin F.M."/>
            <person name="Miettinen O."/>
            <person name="Hibbett D.S."/>
            <person name="Nagy L.G."/>
        </authorList>
    </citation>
    <scope>NUCLEOTIDE SEQUENCE [LARGE SCALE GENOMIC DNA]</scope>
    <source>
        <strain evidence="1 2">NL-1719</strain>
    </source>
</reference>
<evidence type="ECO:0000313" key="2">
    <source>
        <dbReference type="Proteomes" id="UP000308600"/>
    </source>
</evidence>
<sequence length="465" mass="54157">MNDSHDPYPLKAPLQLASVCYRWWKIALSTPALWSYIIVDPDHATSSLRTAALWIDRSRFASFRLHLKQGVPRDEPPLSEFLESLRSSPIRFKRLEIEIDNEDESGLIMDLLFKDHSDELEDLKIRHNHVLKHSLPPSLQRLFLLYSPDSLRRSPPPENLTILRVVMEIHWDMLEWCLFHCKRLKKVLVSLCETGTRLADGLPVDGTRRLIRNDLIYLGITNDCQDVELPEHLLRNFTFPSLRLFDYYADKEVTASISWLLSLSFIGQIRRLVLQLEFDLKMDMILSILRNAYALEELSVYNMPEFHFLETLSGIPSTSDSFLLPRLKHLHVGSLHNMVLPFSDIEPIVKAWSRSAVGSGSAEGTGDEPPIHDLSYIHLHHWHQDKGEYDTADENQTRLDLKTSLQDTYKSIDIRMVRHVLHEWVYNVPILFEMFPLSFNEERKFEVMQRDGSWKMEIGGMYIID</sequence>
<organism evidence="1 2">
    <name type="scientific">Pluteus cervinus</name>
    <dbReference type="NCBI Taxonomy" id="181527"/>
    <lineage>
        <taxon>Eukaryota</taxon>
        <taxon>Fungi</taxon>
        <taxon>Dikarya</taxon>
        <taxon>Basidiomycota</taxon>
        <taxon>Agaricomycotina</taxon>
        <taxon>Agaricomycetes</taxon>
        <taxon>Agaricomycetidae</taxon>
        <taxon>Agaricales</taxon>
        <taxon>Pluteineae</taxon>
        <taxon>Pluteaceae</taxon>
        <taxon>Pluteus</taxon>
    </lineage>
</organism>
<dbReference type="Proteomes" id="UP000308600">
    <property type="component" value="Unassembled WGS sequence"/>
</dbReference>
<name>A0ACD3ADX2_9AGAR</name>
<protein>
    <submittedName>
        <fullName evidence="1">Uncharacterized protein</fullName>
    </submittedName>
</protein>